<evidence type="ECO:0000256" key="3">
    <source>
        <dbReference type="ARBA" id="ARBA00023015"/>
    </source>
</evidence>
<reference evidence="10" key="1">
    <citation type="journal article" date="2015" name="Genome Announc.">
        <title>Genome sequence of the AIDS-associated pathogen Penicillium marneffei (ATCC18224) and its near taxonomic relative Talaromyces stipitatus (ATCC10500).</title>
        <authorList>
            <person name="Nierman W.C."/>
            <person name="Fedorova-Abrams N.D."/>
            <person name="Andrianopoulos A."/>
        </authorList>
    </citation>
    <scope>NUCLEOTIDE SEQUENCE [LARGE SCALE GENOMIC DNA]</scope>
    <source>
        <strain evidence="10">ATCC 10500 / CBS 375.48 / QM 6759 / NRRL 1006</strain>
    </source>
</reference>
<dbReference type="RefSeq" id="XP_002483542.1">
    <property type="nucleotide sequence ID" value="XM_002483497.1"/>
</dbReference>
<dbReference type="OMA" id="NAIFACC"/>
<dbReference type="PhylomeDB" id="B8MGS7"/>
<dbReference type="InterPro" id="IPR051615">
    <property type="entry name" value="Transcr_Regulatory_Elem"/>
</dbReference>
<evidence type="ECO:0000256" key="5">
    <source>
        <dbReference type="ARBA" id="ARBA00023163"/>
    </source>
</evidence>
<dbReference type="Proteomes" id="UP000001745">
    <property type="component" value="Unassembled WGS sequence"/>
</dbReference>
<evidence type="ECO:0000256" key="7">
    <source>
        <dbReference type="SAM" id="MobiDB-lite"/>
    </source>
</evidence>
<evidence type="ECO:0000256" key="1">
    <source>
        <dbReference type="ARBA" id="ARBA00022723"/>
    </source>
</evidence>
<evidence type="ECO:0000256" key="2">
    <source>
        <dbReference type="ARBA" id="ARBA00022833"/>
    </source>
</evidence>
<dbReference type="GO" id="GO:0008270">
    <property type="term" value="F:zinc ion binding"/>
    <property type="evidence" value="ECO:0007669"/>
    <property type="project" value="InterPro"/>
</dbReference>
<dbReference type="GeneID" id="8099204"/>
<dbReference type="InParanoid" id="B8MGS7"/>
<dbReference type="PANTHER" id="PTHR31313">
    <property type="entry name" value="TY1 ENHANCER ACTIVATOR"/>
    <property type="match status" value="1"/>
</dbReference>
<evidence type="ECO:0000256" key="6">
    <source>
        <dbReference type="ARBA" id="ARBA00023242"/>
    </source>
</evidence>
<dbReference type="AlphaFoldDB" id="B8MGS7"/>
<feature type="region of interest" description="Disordered" evidence="7">
    <location>
        <begin position="66"/>
        <end position="110"/>
    </location>
</feature>
<dbReference type="STRING" id="441959.B8MGS7"/>
<keyword evidence="10" id="KW-1185">Reference proteome</keyword>
<keyword evidence="2" id="KW-0862">Zinc</keyword>
<protein>
    <recommendedName>
        <fullName evidence="8">Xylanolytic transcriptional activator regulatory domain-containing protein</fullName>
    </recommendedName>
</protein>
<dbReference type="InterPro" id="IPR007219">
    <property type="entry name" value="XnlR_reg_dom"/>
</dbReference>
<evidence type="ECO:0000256" key="4">
    <source>
        <dbReference type="ARBA" id="ARBA00023125"/>
    </source>
</evidence>
<dbReference type="EMBL" id="EQ962656">
    <property type="protein sequence ID" value="EED16308.1"/>
    <property type="molecule type" value="Genomic_DNA"/>
</dbReference>
<dbReference type="eggNOG" id="ENOG502SMMM">
    <property type="taxonomic scope" value="Eukaryota"/>
</dbReference>
<sequence length="682" mass="75927">MSGHVAQSALIRIGSAPTFAQIEKLQGEIARFKAFISFLKQSSTQARAKLLEETEINGSQVSIPDWSKTKVRPNASEEALGSLQPPSVSPRSASDSSDDENDVAPFVSLDDTGNPSTFGLSSAFHCPASKEQALSRLPHPVTPDYARHELVANAALQRQREYNIAQLPDIDGVPTELAMHLLDLHWTRQHHTFLLTYRPAIMANLLQENGPYCSKFLLNAIFACSSKFSQRLEVRDDPGDSMTTGQRFFQRCDELLAQDSLFLRPSIPTVIGLLLLGSTYNARGETSKGWLFTGYALRMVYDLGLHIDPKGPKYTLEDMEIRRRVFWGAFICDKLQSLYLGRPVGIGLRDCHVSRWFLDVYEEEELYLPYLDPKFPPASTPSIPPRLPSPIHSVTTFQSFCLLSRIMTKIINRLYVVGAKLSRAHKSLQVIDNTLQGWKRNLPEKIDYEPTVALSQDEGVPIRYPPPNVLNLHGIYYSLIILLHRPFIADGHLRSTGTPASSWERCTTAARCITSIALAYKAAYRLEAAPYLLSYALYVACTIHVRNAAAGTNGTGQEYFFLMESLQCLDDISQANPGVRTPANIIRRLMAATRLDRIDTGIQNTSSIDFHLSSIDLDAILNMFPSKDPNDAIDHNTSTSMNMFEQFVAVDPLFGLMNARLHTPSDVADFASLDGSNTIPEV</sequence>
<dbReference type="GO" id="GO:0003677">
    <property type="term" value="F:DNA binding"/>
    <property type="evidence" value="ECO:0007669"/>
    <property type="project" value="UniProtKB-KW"/>
</dbReference>
<organism evidence="9 10">
    <name type="scientific">Talaromyces stipitatus (strain ATCC 10500 / CBS 375.48 / QM 6759 / NRRL 1006)</name>
    <name type="common">Penicillium stipitatum</name>
    <dbReference type="NCBI Taxonomy" id="441959"/>
    <lineage>
        <taxon>Eukaryota</taxon>
        <taxon>Fungi</taxon>
        <taxon>Dikarya</taxon>
        <taxon>Ascomycota</taxon>
        <taxon>Pezizomycotina</taxon>
        <taxon>Eurotiomycetes</taxon>
        <taxon>Eurotiomycetidae</taxon>
        <taxon>Eurotiales</taxon>
        <taxon>Trichocomaceae</taxon>
        <taxon>Talaromyces</taxon>
        <taxon>Talaromyces sect. Talaromyces</taxon>
    </lineage>
</organism>
<keyword evidence="1" id="KW-0479">Metal-binding</keyword>
<evidence type="ECO:0000259" key="8">
    <source>
        <dbReference type="SMART" id="SM00906"/>
    </source>
</evidence>
<keyword evidence="4" id="KW-0238">DNA-binding</keyword>
<evidence type="ECO:0000313" key="10">
    <source>
        <dbReference type="Proteomes" id="UP000001745"/>
    </source>
</evidence>
<proteinExistence type="predicted"/>
<keyword evidence="5" id="KW-0804">Transcription</keyword>
<dbReference type="GO" id="GO:0006351">
    <property type="term" value="P:DNA-templated transcription"/>
    <property type="evidence" value="ECO:0007669"/>
    <property type="project" value="InterPro"/>
</dbReference>
<dbReference type="VEuPathDB" id="FungiDB:TSTA_014050"/>
<name>B8MGS7_TALSN</name>
<accession>B8MGS7</accession>
<dbReference type="PANTHER" id="PTHR31313:SF86">
    <property type="entry name" value="ZN(2)-C6 FUNGAL-TYPE DOMAIN-CONTAINING PROTEIN"/>
    <property type="match status" value="1"/>
</dbReference>
<feature type="compositionally biased region" description="Low complexity" evidence="7">
    <location>
        <begin position="85"/>
        <end position="95"/>
    </location>
</feature>
<dbReference type="HOGENOM" id="CLU_007003_3_2_1"/>
<keyword evidence="6" id="KW-0539">Nucleus</keyword>
<dbReference type="SMART" id="SM00906">
    <property type="entry name" value="Fungal_trans"/>
    <property type="match status" value="1"/>
</dbReference>
<evidence type="ECO:0000313" key="9">
    <source>
        <dbReference type="EMBL" id="EED16308.1"/>
    </source>
</evidence>
<keyword evidence="3" id="KW-0805">Transcription regulation</keyword>
<dbReference type="CDD" id="cd12148">
    <property type="entry name" value="fungal_TF_MHR"/>
    <property type="match status" value="1"/>
</dbReference>
<dbReference type="Pfam" id="PF04082">
    <property type="entry name" value="Fungal_trans"/>
    <property type="match status" value="1"/>
</dbReference>
<feature type="domain" description="Xylanolytic transcriptional activator regulatory" evidence="8">
    <location>
        <begin position="289"/>
        <end position="363"/>
    </location>
</feature>
<dbReference type="OrthoDB" id="4161332at2759"/>
<gene>
    <name evidence="9" type="ORF">TSTA_014050</name>
</gene>